<evidence type="ECO:0000256" key="8">
    <source>
        <dbReference type="PROSITE-ProRule" id="PRU01077"/>
    </source>
</evidence>
<dbReference type="PANTHER" id="PTHR23065:SF7">
    <property type="entry name" value="NOSTRIN, ISOFORM H"/>
    <property type="match status" value="1"/>
</dbReference>
<gene>
    <name evidence="12" type="ORF">V9T40_008049</name>
</gene>
<keyword evidence="2 7" id="KW-0728">SH3 domain</keyword>
<dbReference type="GO" id="GO:0005737">
    <property type="term" value="C:cytoplasm"/>
    <property type="evidence" value="ECO:0007669"/>
    <property type="project" value="TreeGrafter"/>
</dbReference>
<keyword evidence="6" id="KW-0206">Cytoskeleton</keyword>
<dbReference type="GO" id="GO:0016192">
    <property type="term" value="P:vesicle-mediated transport"/>
    <property type="evidence" value="ECO:0007669"/>
    <property type="project" value="UniProtKB-ARBA"/>
</dbReference>
<dbReference type="InterPro" id="IPR035656">
    <property type="entry name" value="Nostrin_SH3"/>
</dbReference>
<dbReference type="PANTHER" id="PTHR23065">
    <property type="entry name" value="PROLINE-SERINE-THREONINE PHOSPHATASE INTERACTING PROTEIN 1"/>
    <property type="match status" value="1"/>
</dbReference>
<dbReference type="InterPro" id="IPR001060">
    <property type="entry name" value="FCH_dom"/>
</dbReference>
<dbReference type="InterPro" id="IPR001452">
    <property type="entry name" value="SH3_domain"/>
</dbReference>
<evidence type="ECO:0000256" key="9">
    <source>
        <dbReference type="SAM" id="MobiDB-lite"/>
    </source>
</evidence>
<dbReference type="SUPFAM" id="SSF50044">
    <property type="entry name" value="SH3-domain"/>
    <property type="match status" value="1"/>
</dbReference>
<evidence type="ECO:0000259" key="11">
    <source>
        <dbReference type="PROSITE" id="PS51741"/>
    </source>
</evidence>
<dbReference type="PRINTS" id="PR00452">
    <property type="entry name" value="SH3DOMAIN"/>
</dbReference>
<name>A0AAN9TNR7_9HEMI</name>
<protein>
    <recommendedName>
        <fullName evidence="14">Nostrin</fullName>
    </recommendedName>
</protein>
<dbReference type="CDD" id="cd11823">
    <property type="entry name" value="SH3_Nostrin"/>
    <property type="match status" value="1"/>
</dbReference>
<dbReference type="PROSITE" id="PS51741">
    <property type="entry name" value="F_BAR"/>
    <property type="match status" value="1"/>
</dbReference>
<dbReference type="AlphaFoldDB" id="A0AAN9TNR7"/>
<keyword evidence="3" id="KW-0963">Cytoplasm</keyword>
<reference evidence="12 13" key="1">
    <citation type="submission" date="2024-03" db="EMBL/GenBank/DDBJ databases">
        <title>Adaptation during the transition from Ophiocordyceps entomopathogen to insect associate is accompanied by gene loss and intensified selection.</title>
        <authorList>
            <person name="Ward C.M."/>
            <person name="Onetto C.A."/>
            <person name="Borneman A.R."/>
        </authorList>
    </citation>
    <scope>NUCLEOTIDE SEQUENCE [LARGE SCALE GENOMIC DNA]</scope>
    <source>
        <strain evidence="12">AWRI1</strain>
        <tissue evidence="12">Single Adult Female</tissue>
    </source>
</reference>
<dbReference type="Pfam" id="PF14604">
    <property type="entry name" value="SH3_9"/>
    <property type="match status" value="1"/>
</dbReference>
<evidence type="ECO:0008006" key="14">
    <source>
        <dbReference type="Google" id="ProtNLM"/>
    </source>
</evidence>
<dbReference type="GO" id="GO:0005886">
    <property type="term" value="C:plasma membrane"/>
    <property type="evidence" value="ECO:0007669"/>
    <property type="project" value="TreeGrafter"/>
</dbReference>
<dbReference type="InterPro" id="IPR057870">
    <property type="entry name" value="HR1_TOCA"/>
</dbReference>
<feature type="compositionally biased region" description="Basic and acidic residues" evidence="9">
    <location>
        <begin position="209"/>
        <end position="219"/>
    </location>
</feature>
<comment type="caution">
    <text evidence="12">The sequence shown here is derived from an EMBL/GenBank/DDBJ whole genome shotgun (WGS) entry which is preliminary data.</text>
</comment>
<dbReference type="FunFam" id="2.30.30.40:FF:000072">
    <property type="entry name" value="Unconventional Myosin IB"/>
    <property type="match status" value="1"/>
</dbReference>
<evidence type="ECO:0000259" key="10">
    <source>
        <dbReference type="PROSITE" id="PS50002"/>
    </source>
</evidence>
<dbReference type="SUPFAM" id="SSF103657">
    <property type="entry name" value="BAR/IMD domain-like"/>
    <property type="match status" value="1"/>
</dbReference>
<evidence type="ECO:0000256" key="5">
    <source>
        <dbReference type="ARBA" id="ARBA00023054"/>
    </source>
</evidence>
<dbReference type="Pfam" id="PF25610">
    <property type="entry name" value="HR1_TOCA"/>
    <property type="match status" value="1"/>
</dbReference>
<evidence type="ECO:0000256" key="3">
    <source>
        <dbReference type="ARBA" id="ARBA00022490"/>
    </source>
</evidence>
<dbReference type="CDD" id="cd07658">
    <property type="entry name" value="F-BAR_NOSTRIN"/>
    <property type="match status" value="1"/>
</dbReference>
<keyword evidence="13" id="KW-1185">Reference proteome</keyword>
<evidence type="ECO:0000313" key="12">
    <source>
        <dbReference type="EMBL" id="KAK7602460.1"/>
    </source>
</evidence>
<evidence type="ECO:0000313" key="13">
    <source>
        <dbReference type="Proteomes" id="UP001367676"/>
    </source>
</evidence>
<dbReference type="PROSITE" id="PS50002">
    <property type="entry name" value="SH3"/>
    <property type="match status" value="1"/>
</dbReference>
<dbReference type="EMBL" id="JBBCAQ010000008">
    <property type="protein sequence ID" value="KAK7602460.1"/>
    <property type="molecule type" value="Genomic_DNA"/>
</dbReference>
<dbReference type="GO" id="GO:0043226">
    <property type="term" value="C:organelle"/>
    <property type="evidence" value="ECO:0007669"/>
    <property type="project" value="UniProtKB-ARBA"/>
</dbReference>
<keyword evidence="4" id="KW-0597">Phosphoprotein</keyword>
<accession>A0AAN9TNR7</accession>
<evidence type="ECO:0000256" key="7">
    <source>
        <dbReference type="PROSITE-ProRule" id="PRU00192"/>
    </source>
</evidence>
<organism evidence="12 13">
    <name type="scientific">Parthenolecanium corni</name>
    <dbReference type="NCBI Taxonomy" id="536013"/>
    <lineage>
        <taxon>Eukaryota</taxon>
        <taxon>Metazoa</taxon>
        <taxon>Ecdysozoa</taxon>
        <taxon>Arthropoda</taxon>
        <taxon>Hexapoda</taxon>
        <taxon>Insecta</taxon>
        <taxon>Pterygota</taxon>
        <taxon>Neoptera</taxon>
        <taxon>Paraneoptera</taxon>
        <taxon>Hemiptera</taxon>
        <taxon>Sternorrhyncha</taxon>
        <taxon>Coccoidea</taxon>
        <taxon>Coccidae</taxon>
        <taxon>Parthenolecanium</taxon>
    </lineage>
</organism>
<feature type="domain" description="F-BAR" evidence="11">
    <location>
        <begin position="30"/>
        <end position="309"/>
    </location>
</feature>
<feature type="region of interest" description="Disordered" evidence="9">
    <location>
        <begin position="464"/>
        <end position="498"/>
    </location>
</feature>
<evidence type="ECO:0000256" key="1">
    <source>
        <dbReference type="ARBA" id="ARBA00004245"/>
    </source>
</evidence>
<dbReference type="SMART" id="SM00326">
    <property type="entry name" value="SH3"/>
    <property type="match status" value="1"/>
</dbReference>
<dbReference type="InterPro" id="IPR027267">
    <property type="entry name" value="AH/BAR_dom_sf"/>
</dbReference>
<sequence>MENQIGSSSESFVSNGVEKNCAGSIHTLSKKFQRLLPSKGQDGFEDLRRYIKQGGDFCKELGIIFQERSEAELQYAKTLSKLSNKLLKVSKEAVGTVSQAWHKAGIELETTSEIHKTFATALCEEVVKPLKQLLESQHRIRKSVENAVDKTGKNLSEWRAAESKSKKHSFVSARENEKLQDITLDVRLSGGLTGSNKLTASSLHLHQKQGTEKESSKLETKRKKAEELVKKSDVEYYTYCLRAERARLEWETAVVRGSQCFQALEEERLQQLKHLAFVYWQHCRDIGPKLTQSAVRLKEPIESCDVSTDIKTIASTKGVEQPVSEQLLPDFYAEHTTLAMNRDRRRQALVKVLQLVVQDLERERRGKNGVENLARAFKQSPNFGNVDSQQNVSEKLHHMRFMLTYLEAARYKLSCALAELDGKPKPSHPLASHIHVIRDRQGFQQSILKVPPWVHKETIECSENVESPEWTDRGTADGNSVQPDSDFDEFSSQGSSEKDYESNMFTVLPDSVASTPSPAIAGKCRALYSYTANLYDELNLEPGDVINIHDKQPDGWWLGELNGVVGIFPATYVEEIS</sequence>
<feature type="domain" description="SH3" evidence="10">
    <location>
        <begin position="519"/>
        <end position="577"/>
    </location>
</feature>
<dbReference type="SMART" id="SM00055">
    <property type="entry name" value="FCH"/>
    <property type="match status" value="1"/>
</dbReference>
<keyword evidence="5 8" id="KW-0175">Coiled coil</keyword>
<dbReference type="InterPro" id="IPR036028">
    <property type="entry name" value="SH3-like_dom_sf"/>
</dbReference>
<dbReference type="Gene3D" id="1.20.1270.60">
    <property type="entry name" value="Arfaptin homology (AH) domain/BAR domain"/>
    <property type="match status" value="1"/>
</dbReference>
<dbReference type="Gene3D" id="6.10.140.470">
    <property type="match status" value="1"/>
</dbReference>
<evidence type="ECO:0000256" key="6">
    <source>
        <dbReference type="ARBA" id="ARBA00023212"/>
    </source>
</evidence>
<proteinExistence type="predicted"/>
<feature type="region of interest" description="Disordered" evidence="9">
    <location>
        <begin position="199"/>
        <end position="219"/>
    </location>
</feature>
<dbReference type="InterPro" id="IPR031160">
    <property type="entry name" value="F_BAR_dom"/>
</dbReference>
<dbReference type="Pfam" id="PF00611">
    <property type="entry name" value="FCH"/>
    <property type="match status" value="1"/>
</dbReference>
<comment type="subcellular location">
    <subcellularLocation>
        <location evidence="1">Cytoplasm</location>
        <location evidence="1">Cytoskeleton</location>
    </subcellularLocation>
</comment>
<dbReference type="Proteomes" id="UP001367676">
    <property type="component" value="Unassembled WGS sequence"/>
</dbReference>
<evidence type="ECO:0000256" key="2">
    <source>
        <dbReference type="ARBA" id="ARBA00022443"/>
    </source>
</evidence>
<dbReference type="Gene3D" id="2.30.30.40">
    <property type="entry name" value="SH3 Domains"/>
    <property type="match status" value="1"/>
</dbReference>
<evidence type="ECO:0000256" key="4">
    <source>
        <dbReference type="ARBA" id="ARBA00022553"/>
    </source>
</evidence>